<proteinExistence type="predicted"/>
<dbReference type="EMBL" id="JAODOR010000001">
    <property type="protein sequence ID" value="MCT9000846.1"/>
    <property type="molecule type" value="Genomic_DNA"/>
</dbReference>
<dbReference type="InterPro" id="IPR057446">
    <property type="entry name" value="PH_bac"/>
</dbReference>
<keyword evidence="1" id="KW-1133">Transmembrane helix</keyword>
<evidence type="ECO:0000313" key="4">
    <source>
        <dbReference type="Proteomes" id="UP001300496"/>
    </source>
</evidence>
<accession>A0ABT2P826</accession>
<feature type="transmembrane region" description="Helical" evidence="1">
    <location>
        <begin position="6"/>
        <end position="26"/>
    </location>
</feature>
<feature type="domain" description="PH" evidence="2">
    <location>
        <begin position="40"/>
        <end position="149"/>
    </location>
</feature>
<evidence type="ECO:0000259" key="2">
    <source>
        <dbReference type="Pfam" id="PF25362"/>
    </source>
</evidence>
<dbReference type="Proteomes" id="UP001300496">
    <property type="component" value="Unassembled WGS sequence"/>
</dbReference>
<protein>
    <recommendedName>
        <fullName evidence="2">PH domain-containing protein</fullName>
    </recommendedName>
</protein>
<gene>
    <name evidence="3" type="ORF">N4R40_00490</name>
</gene>
<keyword evidence="1" id="KW-0812">Transmembrane</keyword>
<dbReference type="Pfam" id="PF25362">
    <property type="entry name" value="bPH_11"/>
    <property type="match status" value="1"/>
</dbReference>
<evidence type="ECO:0000256" key="1">
    <source>
        <dbReference type="SAM" id="Phobius"/>
    </source>
</evidence>
<comment type="caution">
    <text evidence="3">The sequence shown here is derived from an EMBL/GenBank/DDBJ whole genome shotgun (WGS) entry which is preliminary data.</text>
</comment>
<sequence length="176" mass="18635">MTREMVIALMIALAVVLIALGVWAWLRRTRRDGGLVAPIAEAPADAVVVDRFEGFYVATTAHDAPLERLAIRGLGFRSRAAVTVMNAGVALDLTGQPRMFVPVADIVSVDRATVAIDRVVEPGGLVRLSWLIGDVTVDTFLRAQDAGSRALADAIAGILPRPLEPSTPTIPTGTDA</sequence>
<organism evidence="3 4">
    <name type="scientific">Microbacterium memoriense</name>
    <dbReference type="NCBI Taxonomy" id="2978350"/>
    <lineage>
        <taxon>Bacteria</taxon>
        <taxon>Bacillati</taxon>
        <taxon>Actinomycetota</taxon>
        <taxon>Actinomycetes</taxon>
        <taxon>Micrococcales</taxon>
        <taxon>Microbacteriaceae</taxon>
        <taxon>Microbacterium</taxon>
    </lineage>
</organism>
<dbReference type="RefSeq" id="WP_261605405.1">
    <property type="nucleotide sequence ID" value="NZ_JAODOR010000001.1"/>
</dbReference>
<keyword evidence="4" id="KW-1185">Reference proteome</keyword>
<reference evidence="3 4" key="1">
    <citation type="journal article" date="2024" name="Int. J. Syst. Evol. Microbiol.">
        <title>Microbacterium memoriense sp. nov., a member of the Actinomycetota from marine beach sediment of the north coast of Portugal.</title>
        <authorList>
            <person name="Santos J.D.N.D."/>
            <person name="Klimek D."/>
            <person name="Calusinska M."/>
            <person name="Lobo-da-Cunha A."/>
            <person name="Catita J."/>
            <person name="Goncalves H."/>
            <person name="Gonzalez I."/>
            <person name="Lage O.M."/>
        </authorList>
    </citation>
    <scope>NUCLEOTIDE SEQUENCE [LARGE SCALE GENOMIC DNA]</scope>
    <source>
        <strain evidence="3 4">PMIC_1C1B</strain>
    </source>
</reference>
<name>A0ABT2P826_9MICO</name>
<evidence type="ECO:0000313" key="3">
    <source>
        <dbReference type="EMBL" id="MCT9000846.1"/>
    </source>
</evidence>
<keyword evidence="1" id="KW-0472">Membrane</keyword>